<reference evidence="2 3" key="1">
    <citation type="journal article" date="2015" name="Plant Cell">
        <title>Oil accumulation by the oleaginous diatom Fistulifera solaris as revealed by the genome and transcriptome.</title>
        <authorList>
            <person name="Tanaka T."/>
            <person name="Maeda Y."/>
            <person name="Veluchamy A."/>
            <person name="Tanaka M."/>
            <person name="Abida H."/>
            <person name="Marechal E."/>
            <person name="Bowler C."/>
            <person name="Muto M."/>
            <person name="Sunaga Y."/>
            <person name="Tanaka M."/>
            <person name="Yoshino T."/>
            <person name="Taniguchi T."/>
            <person name="Fukuda Y."/>
            <person name="Nemoto M."/>
            <person name="Matsumoto M."/>
            <person name="Wong P.S."/>
            <person name="Aburatani S."/>
            <person name="Fujibuchi W."/>
        </authorList>
    </citation>
    <scope>NUCLEOTIDE SEQUENCE [LARGE SCALE GENOMIC DNA]</scope>
    <source>
        <strain evidence="2 3">JPCC DA0580</strain>
    </source>
</reference>
<feature type="transmembrane region" description="Helical" evidence="1">
    <location>
        <begin position="199"/>
        <end position="219"/>
    </location>
</feature>
<proteinExistence type="predicted"/>
<evidence type="ECO:0000313" key="3">
    <source>
        <dbReference type="Proteomes" id="UP000198406"/>
    </source>
</evidence>
<dbReference type="InParanoid" id="A0A1Z5JF59"/>
<dbReference type="AlphaFoldDB" id="A0A1Z5JF59"/>
<name>A0A1Z5JF59_FISSO</name>
<keyword evidence="1" id="KW-0812">Transmembrane</keyword>
<organism evidence="2 3">
    <name type="scientific">Fistulifera solaris</name>
    <name type="common">Oleaginous diatom</name>
    <dbReference type="NCBI Taxonomy" id="1519565"/>
    <lineage>
        <taxon>Eukaryota</taxon>
        <taxon>Sar</taxon>
        <taxon>Stramenopiles</taxon>
        <taxon>Ochrophyta</taxon>
        <taxon>Bacillariophyta</taxon>
        <taxon>Bacillariophyceae</taxon>
        <taxon>Bacillariophycidae</taxon>
        <taxon>Naviculales</taxon>
        <taxon>Naviculaceae</taxon>
        <taxon>Fistulifera</taxon>
    </lineage>
</organism>
<keyword evidence="1" id="KW-0472">Membrane</keyword>
<dbReference type="EMBL" id="BDSP01000053">
    <property type="protein sequence ID" value="GAX12609.1"/>
    <property type="molecule type" value="Genomic_DNA"/>
</dbReference>
<protein>
    <submittedName>
        <fullName evidence="2">Uncharacterized protein</fullName>
    </submittedName>
</protein>
<comment type="caution">
    <text evidence="2">The sequence shown here is derived from an EMBL/GenBank/DDBJ whole genome shotgun (WGS) entry which is preliminary data.</text>
</comment>
<feature type="transmembrane region" description="Helical" evidence="1">
    <location>
        <begin position="166"/>
        <end position="187"/>
    </location>
</feature>
<accession>A0A1Z5JF59</accession>
<sequence>MALSTVSAGLTSSVAAVTSTTLPDIARRVTPPTAMPIIALLINVRGGSIISTSTSKKNTVPSTISPSTLRQLLFRIPAPIRYFISGSCANVVFYFLERLLHRALYHFHFSKQELLGGWTEMMLPSWVNSATFFSAYMLQVPIQHYLHALLVYGLESINTPAKYYRTLGGMFSTLAVAAFGSTALNAFLLNTTQLSKTAAFVVTLFAFSIINYFVIGWIVSASNKSSTVEVEISNQKKVV</sequence>
<dbReference type="OrthoDB" id="49015at2759"/>
<evidence type="ECO:0000256" key="1">
    <source>
        <dbReference type="SAM" id="Phobius"/>
    </source>
</evidence>
<dbReference type="Proteomes" id="UP000198406">
    <property type="component" value="Unassembled WGS sequence"/>
</dbReference>
<feature type="transmembrane region" description="Helical" evidence="1">
    <location>
        <begin position="130"/>
        <end position="154"/>
    </location>
</feature>
<gene>
    <name evidence="2" type="ORF">FisN_13Lh070</name>
</gene>
<evidence type="ECO:0000313" key="2">
    <source>
        <dbReference type="EMBL" id="GAX12609.1"/>
    </source>
</evidence>
<keyword evidence="3" id="KW-1185">Reference proteome</keyword>
<keyword evidence="1" id="KW-1133">Transmembrane helix</keyword>